<keyword evidence="4" id="KW-0810">Translation regulation</keyword>
<sequence length="1585" mass="174900">MEQYLPKIPNKQTNRIKTSYYTMAFEKSRLRLKNIKHATTAERSQQTKKTRKIHTVFRVVEEQGQPQYTYQFSQQQQQGGQQNISNELGKQSIQPVRLAAPAVANQQNMYQQQPGGMRPPQSNTYFQPNQPQAIRPTRFQMNQPQPGQQMAYQQVMYMPPSNTGSGFPVGQQIIVQPPNSLAQMPPSQLQQMSQVIMQPGSRMPTAPYSMPQTQTGGGMFPMNPSTQYTNPSTQPYSTVYYQPPNQQTQQSRPQSNPPVAQSRQEKREKKVLQIIDPTTGKDIMSSEVMHPHNSNARSTPPSTGSGSGSRGPSVGSTPPPAAATVTANANAHSQSDIAAQFAAQVAATLKQKTTKQSSPIQQALSDSAAEFVPAHNEVHLIQSDMSVAPPPLVPATSEPICEEENNSELAQNPPSTAAEVSIEKNVSEVNVSDSTPKSLSETNVSKTENSEEVLNVESRASTSANSEVEPQVNTKEPSDSAVDTVKVSESLSKDVNIPVSTPQSSNDVSESTVDTQTKQTVNSVTVSVSDALVDNVEIRTSEEKEKSPVALSNEVVDKPSDKSHLSLKDSNIQNVPGDTPVQPEEKEDIIQNEVKPDTAPKVVEPEKMEQKEDKVEEVVPNVEIRIEDKVLEENEKNTEKTKVMLNNVEEKSETRKEPELRYKYKEDSTAKPAGLPDLPDIILDKRDGGSRDFQLPTGGFDFTPGFVRGSPRPGGGGQGSITKRGSAQRGRSGAGSQQKVISHVSIQHDVKLHKAEDAWKPSHKEEKPADDPENIKSEELYKKARSILNKLTPQKFQTLVKQMAELQIDSETRLKGVTDLIFEKAISEPGFSVAYASMCRYLTQLKVPSETAAGTFVNFRAILVTRCQKEFEKDKDNQIEIDKKRKELDDAKEEDQKKILQEELEMAEWQAKRRSLGNIRFIGELFKLKMLTESIMHNCVLKLLKAKDEESLECLCRLLSTIGKELDIEKAKNKWVPRRDENNPKTIDQIHKEVQLEEQERALMLQQAALQQRSQGGSGGGGGSSGGGGGAGGNRRGSRGQNNPPQPMMSMDGWNTVGKSSVNVRQPIDPSRLKITKQNVDETTLQLGPGGGAGRFSGWQRGSTGGGARPSQEAEKPAGTPSNRFSALSKSEDENRPRFGVSPARGDGRGRQQGGFGRPPSRGITPRSSQEMLDKERAAAVRSARTIAGGQTTPKEGPSREGSRNREKESGDKVSAAPAKQLSVEEMEKKTISILDEFLHIQDKKEAILCVEELNSPSTLHTFVSSALNHVLERSEVARQQTGHLLHDLVKKEVISVQSYLKGLDEILQFAEDMEIDIPKIWQYFGELIGPMIQDGSVPLSFLKKACEPLKAGNKAGKLVSEVLHDASHREGHKKVGELWRNSGLEWTDFVPAEEVKQFLKDKKLEFTVGDGSQPSTPTATIPMEKVQEKLIILLTKQGATNEEVFDWIEANLDEKATKTKGFVRALMTSVCSSAISGSGNSAKVDPREIKNRGALLQKYLDHQAEFELQALFALQALVHKLEHPPGVLRTLFDTLYDEDIISEDAFNHWEKNTDPAEQEGKGVAMKQVVQFFTWLREAEDASDS</sequence>
<feature type="compositionally biased region" description="Basic and acidic residues" evidence="7">
    <location>
        <begin position="594"/>
        <end position="615"/>
    </location>
</feature>
<feature type="compositionally biased region" description="Polar residues" evidence="7">
    <location>
        <begin position="1076"/>
        <end position="1086"/>
    </location>
</feature>
<feature type="region of interest" description="Disordered" evidence="7">
    <location>
        <begin position="1009"/>
        <end position="1222"/>
    </location>
</feature>
<dbReference type="InterPro" id="IPR003890">
    <property type="entry name" value="MIF4G-like_typ-3"/>
</dbReference>
<feature type="compositionally biased region" description="Low complexity" evidence="7">
    <location>
        <begin position="298"/>
        <end position="329"/>
    </location>
</feature>
<dbReference type="CDD" id="cd11559">
    <property type="entry name" value="W2_eIF4G1_like"/>
    <property type="match status" value="1"/>
</dbReference>
<feature type="domain" description="MI" evidence="9">
    <location>
        <begin position="1226"/>
        <end position="1348"/>
    </location>
</feature>
<dbReference type="Pfam" id="PF02847">
    <property type="entry name" value="MA3"/>
    <property type="match status" value="1"/>
</dbReference>
<protein>
    <submittedName>
        <fullName evidence="10">Uncharacterized protein</fullName>
    </submittedName>
</protein>
<evidence type="ECO:0000256" key="1">
    <source>
        <dbReference type="ARBA" id="ARBA00005775"/>
    </source>
</evidence>
<feature type="compositionally biased region" description="Polar residues" evidence="7">
    <location>
        <begin position="1120"/>
        <end position="1129"/>
    </location>
</feature>
<keyword evidence="2" id="KW-0396">Initiation factor</keyword>
<evidence type="ECO:0000256" key="7">
    <source>
        <dbReference type="SAM" id="MobiDB-lite"/>
    </source>
</evidence>
<dbReference type="InterPro" id="IPR003891">
    <property type="entry name" value="Initiation_fac_eIF4g_MI"/>
</dbReference>
<feature type="compositionally biased region" description="Polar residues" evidence="7">
    <location>
        <begin position="427"/>
        <end position="447"/>
    </location>
</feature>
<name>A0ABQ9FVX2_TEGGR</name>
<reference evidence="10 11" key="1">
    <citation type="submission" date="2022-12" db="EMBL/GenBank/DDBJ databases">
        <title>Chromosome-level genome of Tegillarca granosa.</title>
        <authorList>
            <person name="Kim J."/>
        </authorList>
    </citation>
    <scope>NUCLEOTIDE SEQUENCE [LARGE SCALE GENOMIC DNA]</scope>
    <source>
        <strain evidence="10">Teg-2019</strain>
        <tissue evidence="10">Adductor muscle</tissue>
    </source>
</reference>
<dbReference type="Pfam" id="PF02854">
    <property type="entry name" value="MIF4G"/>
    <property type="match status" value="1"/>
</dbReference>
<feature type="region of interest" description="Disordered" evidence="7">
    <location>
        <begin position="540"/>
        <end position="615"/>
    </location>
</feature>
<dbReference type="Pfam" id="PF02020">
    <property type="entry name" value="W2"/>
    <property type="match status" value="1"/>
</dbReference>
<feature type="region of interest" description="Disordered" evidence="7">
    <location>
        <begin position="649"/>
        <end position="679"/>
    </location>
</feature>
<evidence type="ECO:0000259" key="8">
    <source>
        <dbReference type="PROSITE" id="PS51363"/>
    </source>
</evidence>
<dbReference type="PANTHER" id="PTHR23253:SF78">
    <property type="entry name" value="EUKARYOTIC TRANSLATION INITIATION FACTOR 4G1, ISOFORM B-RELATED"/>
    <property type="match status" value="1"/>
</dbReference>
<keyword evidence="5" id="KW-0648">Protein biosynthesis</keyword>
<dbReference type="SUPFAM" id="SSF48371">
    <property type="entry name" value="ARM repeat"/>
    <property type="match status" value="3"/>
</dbReference>
<dbReference type="Proteomes" id="UP001217089">
    <property type="component" value="Unassembled WGS sequence"/>
</dbReference>
<dbReference type="SMART" id="SM00544">
    <property type="entry name" value="MA3"/>
    <property type="match status" value="1"/>
</dbReference>
<organism evidence="10 11">
    <name type="scientific">Tegillarca granosa</name>
    <name type="common">Malaysian cockle</name>
    <name type="synonym">Anadara granosa</name>
    <dbReference type="NCBI Taxonomy" id="220873"/>
    <lineage>
        <taxon>Eukaryota</taxon>
        <taxon>Metazoa</taxon>
        <taxon>Spiralia</taxon>
        <taxon>Lophotrochozoa</taxon>
        <taxon>Mollusca</taxon>
        <taxon>Bivalvia</taxon>
        <taxon>Autobranchia</taxon>
        <taxon>Pteriomorphia</taxon>
        <taxon>Arcoida</taxon>
        <taxon>Arcoidea</taxon>
        <taxon>Arcidae</taxon>
        <taxon>Tegillarca</taxon>
    </lineage>
</organism>
<feature type="compositionally biased region" description="Polar residues" evidence="7">
    <location>
        <begin position="223"/>
        <end position="262"/>
    </location>
</feature>
<gene>
    <name evidence="10" type="ORF">KUTeg_002483</name>
</gene>
<feature type="compositionally biased region" description="Basic and acidic residues" evidence="7">
    <location>
        <begin position="1197"/>
        <end position="1212"/>
    </location>
</feature>
<keyword evidence="11" id="KW-1185">Reference proteome</keyword>
<feature type="compositionally biased region" description="Polar residues" evidence="7">
    <location>
        <begin position="498"/>
        <end position="516"/>
    </location>
</feature>
<feature type="compositionally biased region" description="Polar residues" evidence="7">
    <location>
        <begin position="458"/>
        <end position="475"/>
    </location>
</feature>
<dbReference type="Gene3D" id="1.25.40.180">
    <property type="match status" value="3"/>
</dbReference>
<feature type="compositionally biased region" description="Gly residues" evidence="7">
    <location>
        <begin position="1016"/>
        <end position="1035"/>
    </location>
</feature>
<comment type="caution">
    <text evidence="10">The sequence shown here is derived from an EMBL/GenBank/DDBJ whole genome shotgun (WGS) entry which is preliminary data.</text>
</comment>
<evidence type="ECO:0000313" key="11">
    <source>
        <dbReference type="Proteomes" id="UP001217089"/>
    </source>
</evidence>
<feature type="domain" description="W2" evidence="8">
    <location>
        <begin position="1411"/>
        <end position="1585"/>
    </location>
</feature>
<dbReference type="InterPro" id="IPR003307">
    <property type="entry name" value="W2_domain"/>
</dbReference>
<evidence type="ECO:0000256" key="6">
    <source>
        <dbReference type="SAM" id="Coils"/>
    </source>
</evidence>
<feature type="region of interest" description="Disordered" evidence="7">
    <location>
        <begin position="696"/>
        <end position="739"/>
    </location>
</feature>
<dbReference type="SMART" id="SM00543">
    <property type="entry name" value="MIF4G"/>
    <property type="match status" value="1"/>
</dbReference>
<accession>A0ABQ9FVX2</accession>
<feature type="region of interest" description="Disordered" evidence="7">
    <location>
        <begin position="753"/>
        <end position="776"/>
    </location>
</feature>
<comment type="similarity">
    <text evidence="1">Belongs to the eukaryotic initiation factor 4G family.</text>
</comment>
<feature type="compositionally biased region" description="Basic and acidic residues" evidence="7">
    <location>
        <begin position="649"/>
        <end position="669"/>
    </location>
</feature>
<keyword evidence="3" id="KW-0597">Phosphoprotein</keyword>
<dbReference type="SMART" id="SM00515">
    <property type="entry name" value="eIF5C"/>
    <property type="match status" value="1"/>
</dbReference>
<feature type="compositionally biased region" description="Low complexity" evidence="7">
    <location>
        <begin position="724"/>
        <end position="738"/>
    </location>
</feature>
<feature type="region of interest" description="Disordered" evidence="7">
    <location>
        <begin position="215"/>
        <end position="329"/>
    </location>
</feature>
<feature type="region of interest" description="Disordered" evidence="7">
    <location>
        <begin position="385"/>
        <end position="516"/>
    </location>
</feature>
<dbReference type="PROSITE" id="PS51366">
    <property type="entry name" value="MI"/>
    <property type="match status" value="1"/>
</dbReference>
<feature type="coiled-coil region" evidence="6">
    <location>
        <begin position="874"/>
        <end position="912"/>
    </location>
</feature>
<evidence type="ECO:0000259" key="9">
    <source>
        <dbReference type="PROSITE" id="PS51366"/>
    </source>
</evidence>
<evidence type="ECO:0000256" key="4">
    <source>
        <dbReference type="ARBA" id="ARBA00022845"/>
    </source>
</evidence>
<evidence type="ECO:0000313" key="10">
    <source>
        <dbReference type="EMBL" id="KAJ8320896.1"/>
    </source>
</evidence>
<dbReference type="EMBL" id="JARBDR010000141">
    <property type="protein sequence ID" value="KAJ8320896.1"/>
    <property type="molecule type" value="Genomic_DNA"/>
</dbReference>
<evidence type="ECO:0000256" key="5">
    <source>
        <dbReference type="ARBA" id="ARBA00022917"/>
    </source>
</evidence>
<keyword evidence="6" id="KW-0175">Coiled coil</keyword>
<evidence type="ECO:0000256" key="3">
    <source>
        <dbReference type="ARBA" id="ARBA00022553"/>
    </source>
</evidence>
<dbReference type="PANTHER" id="PTHR23253">
    <property type="entry name" value="EUKARYOTIC TRANSLATION INITIATION FACTOR 4 GAMMA"/>
    <property type="match status" value="1"/>
</dbReference>
<dbReference type="PROSITE" id="PS51363">
    <property type="entry name" value="W2"/>
    <property type="match status" value="1"/>
</dbReference>
<feature type="compositionally biased region" description="Basic and acidic residues" evidence="7">
    <location>
        <begin position="555"/>
        <end position="567"/>
    </location>
</feature>
<evidence type="ECO:0000256" key="2">
    <source>
        <dbReference type="ARBA" id="ARBA00022540"/>
    </source>
</evidence>
<dbReference type="InterPro" id="IPR016024">
    <property type="entry name" value="ARM-type_fold"/>
</dbReference>
<proteinExistence type="inferred from homology"/>